<feature type="compositionally biased region" description="Acidic residues" evidence="1">
    <location>
        <begin position="104"/>
        <end position="116"/>
    </location>
</feature>
<feature type="non-terminal residue" evidence="2">
    <location>
        <position position="158"/>
    </location>
</feature>
<evidence type="ECO:0000313" key="3">
    <source>
        <dbReference type="Proteomes" id="UP000654075"/>
    </source>
</evidence>
<dbReference type="AlphaFoldDB" id="A0A813FZN3"/>
<feature type="compositionally biased region" description="Low complexity" evidence="1">
    <location>
        <begin position="131"/>
        <end position="140"/>
    </location>
</feature>
<evidence type="ECO:0000256" key="1">
    <source>
        <dbReference type="SAM" id="MobiDB-lite"/>
    </source>
</evidence>
<proteinExistence type="predicted"/>
<name>A0A813FZN3_POLGL</name>
<keyword evidence="3" id="KW-1185">Reference proteome</keyword>
<sequence>GPSCPCPGPRSSASADQSLCSRRRFAAERSNIQASAFTAGAAALCARRRRLSLRIALLSRMASQIILVRVQARAAKRKGRQSETREAAEGVGAVQNKDVVDRDNAEEEEDEDEDDLAPPSEEMSWQEFKPGSAWGDEAAGASGGGRGRGGLERPALYM</sequence>
<dbReference type="EMBL" id="CAJNNV010025731">
    <property type="protein sequence ID" value="CAE8615867.1"/>
    <property type="molecule type" value="Genomic_DNA"/>
</dbReference>
<feature type="non-terminal residue" evidence="2">
    <location>
        <position position="1"/>
    </location>
</feature>
<protein>
    <submittedName>
        <fullName evidence="2">Uncharacterized protein</fullName>
    </submittedName>
</protein>
<feature type="region of interest" description="Disordered" evidence="1">
    <location>
        <begin position="76"/>
        <end position="158"/>
    </location>
</feature>
<accession>A0A813FZN3</accession>
<gene>
    <name evidence="2" type="ORF">PGLA1383_LOCUS33575</name>
</gene>
<organism evidence="2 3">
    <name type="scientific">Polarella glacialis</name>
    <name type="common">Dinoflagellate</name>
    <dbReference type="NCBI Taxonomy" id="89957"/>
    <lineage>
        <taxon>Eukaryota</taxon>
        <taxon>Sar</taxon>
        <taxon>Alveolata</taxon>
        <taxon>Dinophyceae</taxon>
        <taxon>Suessiales</taxon>
        <taxon>Suessiaceae</taxon>
        <taxon>Polarella</taxon>
    </lineage>
</organism>
<comment type="caution">
    <text evidence="2">The sequence shown here is derived from an EMBL/GenBank/DDBJ whole genome shotgun (WGS) entry which is preliminary data.</text>
</comment>
<dbReference type="Proteomes" id="UP000654075">
    <property type="component" value="Unassembled WGS sequence"/>
</dbReference>
<reference evidence="2" key="1">
    <citation type="submission" date="2021-02" db="EMBL/GenBank/DDBJ databases">
        <authorList>
            <person name="Dougan E. K."/>
            <person name="Rhodes N."/>
            <person name="Thang M."/>
            <person name="Chan C."/>
        </authorList>
    </citation>
    <scope>NUCLEOTIDE SEQUENCE</scope>
</reference>
<evidence type="ECO:0000313" key="2">
    <source>
        <dbReference type="EMBL" id="CAE8615867.1"/>
    </source>
</evidence>